<sequence>MLTVIMECRDQEPELAHTLSTLVSGAVEGLVSDVIILDHGSTDGSSRVAEAAGCRFETDWEMGQIIASARGEWILLMEPGGRPQNGWIEDIMEYTALNTRPARFAPSRHYRPSLLSRLTHRSRPLEYGLLLRKADAVAQSSGRLGRIGLDIFLKGQKARRLTAELIPAWALRKSS</sequence>
<gene>
    <name evidence="1" type="ORF">RU07_13260</name>
</gene>
<dbReference type="AlphaFoldDB" id="A0A0D0K0M9"/>
<organism evidence="1 2">
    <name type="scientific">Agrobacterium tumefaciens</name>
    <dbReference type="NCBI Taxonomy" id="358"/>
    <lineage>
        <taxon>Bacteria</taxon>
        <taxon>Pseudomonadati</taxon>
        <taxon>Pseudomonadota</taxon>
        <taxon>Alphaproteobacteria</taxon>
        <taxon>Hyphomicrobiales</taxon>
        <taxon>Rhizobiaceae</taxon>
        <taxon>Rhizobium/Agrobacterium group</taxon>
        <taxon>Agrobacterium</taxon>
        <taxon>Agrobacterium tumefaciens complex</taxon>
    </lineage>
</organism>
<dbReference type="SUPFAM" id="SSF53448">
    <property type="entry name" value="Nucleotide-diphospho-sugar transferases"/>
    <property type="match status" value="1"/>
</dbReference>
<dbReference type="Proteomes" id="UP000035017">
    <property type="component" value="Unassembled WGS sequence"/>
</dbReference>
<dbReference type="EMBL" id="JXQV01000012">
    <property type="protein sequence ID" value="KIQ01741.1"/>
    <property type="molecule type" value="Genomic_DNA"/>
</dbReference>
<keyword evidence="1" id="KW-0808">Transferase</keyword>
<name>A0A0D0K0M9_AGRTU</name>
<comment type="caution">
    <text evidence="1">The sequence shown here is derived from an EMBL/GenBank/DDBJ whole genome shotgun (WGS) entry which is preliminary data.</text>
</comment>
<accession>A0A0D0K0M9</accession>
<evidence type="ECO:0000313" key="2">
    <source>
        <dbReference type="Proteomes" id="UP000035017"/>
    </source>
</evidence>
<dbReference type="InterPro" id="IPR029044">
    <property type="entry name" value="Nucleotide-diphossugar_trans"/>
</dbReference>
<reference evidence="1 2" key="1">
    <citation type="submission" date="2014-12" db="EMBL/GenBank/DDBJ databases">
        <title>16Stimator: statistical estimation of ribosomal gene copy numbers from draft genome assemblies.</title>
        <authorList>
            <person name="Perisin M.A."/>
            <person name="Vetter M."/>
            <person name="Gilbert J.A."/>
            <person name="Bergelson J."/>
        </authorList>
    </citation>
    <scope>NUCLEOTIDE SEQUENCE [LARGE SCALE GENOMIC DNA]</scope>
    <source>
        <strain evidence="1 2">MEJ076</strain>
    </source>
</reference>
<evidence type="ECO:0000313" key="1">
    <source>
        <dbReference type="EMBL" id="KIQ01741.1"/>
    </source>
</evidence>
<protein>
    <submittedName>
        <fullName evidence="1">Glycosyl transferase</fullName>
    </submittedName>
</protein>
<dbReference type="GO" id="GO:0016740">
    <property type="term" value="F:transferase activity"/>
    <property type="evidence" value="ECO:0007669"/>
    <property type="project" value="UniProtKB-KW"/>
</dbReference>
<proteinExistence type="predicted"/>
<dbReference type="Gene3D" id="3.90.550.10">
    <property type="entry name" value="Spore Coat Polysaccharide Biosynthesis Protein SpsA, Chain A"/>
    <property type="match status" value="1"/>
</dbReference>
<dbReference type="OrthoDB" id="9811214at2"/>